<proteinExistence type="predicted"/>
<dbReference type="Pfam" id="PF03899">
    <property type="entry name" value="ATP-synt_I"/>
    <property type="match status" value="1"/>
</dbReference>
<dbReference type="AlphaFoldDB" id="A0A1C7AG39"/>
<evidence type="ECO:0000256" key="3">
    <source>
        <dbReference type="ARBA" id="ARBA00022692"/>
    </source>
</evidence>
<feature type="transmembrane region" description="Helical" evidence="6">
    <location>
        <begin position="7"/>
        <end position="28"/>
    </location>
</feature>
<protein>
    <submittedName>
        <fullName evidence="7">ATP synthase I</fullName>
    </submittedName>
</protein>
<keyword evidence="8" id="KW-1185">Reference proteome</keyword>
<evidence type="ECO:0000313" key="8">
    <source>
        <dbReference type="Proteomes" id="UP000218899"/>
    </source>
</evidence>
<dbReference type="EMBL" id="AP014936">
    <property type="protein sequence ID" value="BAU50433.1"/>
    <property type="molecule type" value="Genomic_DNA"/>
</dbReference>
<keyword evidence="2" id="KW-1003">Cell membrane</keyword>
<sequence>MDFRADAYRVVAAQFVVAIVISSGLLIFSGWRTAWSALVGGSIAALASLYFAAVLYARRGGRNPRQFVRAFYVGEFLKIVITAALFWIAIVWLDVSFLPAFATYAVALLAYWLALLPVFSRFARR</sequence>
<evidence type="ECO:0000256" key="2">
    <source>
        <dbReference type="ARBA" id="ARBA00022475"/>
    </source>
</evidence>
<name>A0A1C7AG39_9GAMM</name>
<organism evidence="7 8">
    <name type="scientific">Sulfurifustis variabilis</name>
    <dbReference type="NCBI Taxonomy" id="1675686"/>
    <lineage>
        <taxon>Bacteria</taxon>
        <taxon>Pseudomonadati</taxon>
        <taxon>Pseudomonadota</taxon>
        <taxon>Gammaproteobacteria</taxon>
        <taxon>Acidiferrobacterales</taxon>
        <taxon>Acidiferrobacteraceae</taxon>
        <taxon>Sulfurifustis</taxon>
    </lineage>
</organism>
<keyword evidence="3 6" id="KW-0812">Transmembrane</keyword>
<comment type="subcellular location">
    <subcellularLocation>
        <location evidence="1">Cell membrane</location>
        <topology evidence="1">Multi-pass membrane protein</topology>
    </subcellularLocation>
</comment>
<keyword evidence="5 6" id="KW-0472">Membrane</keyword>
<evidence type="ECO:0000256" key="5">
    <source>
        <dbReference type="ARBA" id="ARBA00023136"/>
    </source>
</evidence>
<feature type="transmembrane region" description="Helical" evidence="6">
    <location>
        <begin position="34"/>
        <end position="56"/>
    </location>
</feature>
<accession>A0A1C7AG39</accession>
<dbReference type="OrthoDB" id="5702716at2"/>
<dbReference type="RefSeq" id="WP_096462739.1">
    <property type="nucleotide sequence ID" value="NZ_AP014936.1"/>
</dbReference>
<feature type="transmembrane region" description="Helical" evidence="6">
    <location>
        <begin position="101"/>
        <end position="119"/>
    </location>
</feature>
<keyword evidence="4 6" id="KW-1133">Transmembrane helix</keyword>
<dbReference type="Proteomes" id="UP000218899">
    <property type="component" value="Chromosome"/>
</dbReference>
<gene>
    <name evidence="7" type="ORF">SVA_3899</name>
</gene>
<evidence type="ECO:0000313" key="7">
    <source>
        <dbReference type="EMBL" id="BAU50433.1"/>
    </source>
</evidence>
<evidence type="ECO:0000256" key="1">
    <source>
        <dbReference type="ARBA" id="ARBA00004651"/>
    </source>
</evidence>
<reference evidence="7 8" key="1">
    <citation type="submission" date="2015-08" db="EMBL/GenBank/DDBJ databases">
        <title>Complete genome sequence of Sulfurifustis variabilis.</title>
        <authorList>
            <person name="Miura A."/>
            <person name="Kojima H."/>
            <person name="Fukui M."/>
        </authorList>
    </citation>
    <scope>NUCLEOTIDE SEQUENCE [LARGE SCALE GENOMIC DNA]</scope>
    <source>
        <strain evidence="8">skN76</strain>
    </source>
</reference>
<dbReference type="InterPro" id="IPR005598">
    <property type="entry name" value="ATP_synth_I"/>
</dbReference>
<dbReference type="GO" id="GO:0005886">
    <property type="term" value="C:plasma membrane"/>
    <property type="evidence" value="ECO:0007669"/>
    <property type="project" value="UniProtKB-SubCell"/>
</dbReference>
<evidence type="ECO:0000256" key="6">
    <source>
        <dbReference type="SAM" id="Phobius"/>
    </source>
</evidence>
<evidence type="ECO:0000256" key="4">
    <source>
        <dbReference type="ARBA" id="ARBA00022989"/>
    </source>
</evidence>
<dbReference type="KEGG" id="sva:SVA_3899"/>
<feature type="transmembrane region" description="Helical" evidence="6">
    <location>
        <begin position="76"/>
        <end position="95"/>
    </location>
</feature>